<dbReference type="InterPro" id="IPR039346">
    <property type="entry name" value="AGP25/26"/>
</dbReference>
<proteinExistence type="predicted"/>
<organism evidence="3 4">
    <name type="scientific">Carya illinoinensis</name>
    <name type="common">Pecan</name>
    <dbReference type="NCBI Taxonomy" id="32201"/>
    <lineage>
        <taxon>Eukaryota</taxon>
        <taxon>Viridiplantae</taxon>
        <taxon>Streptophyta</taxon>
        <taxon>Embryophyta</taxon>
        <taxon>Tracheophyta</taxon>
        <taxon>Spermatophyta</taxon>
        <taxon>Magnoliopsida</taxon>
        <taxon>eudicotyledons</taxon>
        <taxon>Gunneridae</taxon>
        <taxon>Pentapetalae</taxon>
        <taxon>rosids</taxon>
        <taxon>fabids</taxon>
        <taxon>Fagales</taxon>
        <taxon>Juglandaceae</taxon>
        <taxon>Carya</taxon>
    </lineage>
</organism>
<evidence type="ECO:0000313" key="4">
    <source>
        <dbReference type="Proteomes" id="UP000811609"/>
    </source>
</evidence>
<gene>
    <name evidence="3" type="ORF">CIPAW_08G100300</name>
</gene>
<keyword evidence="4" id="KW-1185">Reference proteome</keyword>
<reference evidence="3" key="1">
    <citation type="submission" date="2020-12" db="EMBL/GenBank/DDBJ databases">
        <title>WGS assembly of Carya illinoinensis cv. Pawnee.</title>
        <authorList>
            <person name="Platts A."/>
            <person name="Shu S."/>
            <person name="Wright S."/>
            <person name="Barry K."/>
            <person name="Edger P."/>
            <person name="Pires J.C."/>
            <person name="Schmutz J."/>
        </authorList>
    </citation>
    <scope>NUCLEOTIDE SEQUENCE</scope>
    <source>
        <tissue evidence="3">Leaf</tissue>
    </source>
</reference>
<protein>
    <submittedName>
        <fullName evidence="3">Uncharacterized protein</fullName>
    </submittedName>
</protein>
<evidence type="ECO:0000313" key="3">
    <source>
        <dbReference type="EMBL" id="KAG6645109.1"/>
    </source>
</evidence>
<dbReference type="AlphaFoldDB" id="A0A8T1PKZ2"/>
<dbReference type="EMBL" id="CM031816">
    <property type="protein sequence ID" value="KAG6645109.1"/>
    <property type="molecule type" value="Genomic_DNA"/>
</dbReference>
<name>A0A8T1PKZ2_CARIL</name>
<sequence>MGRQPSNRSGLNWCKSGFKFGNWHRWSSLDIINLHREVNFINRHFFTGEKAHATRDENKDKSLQTAAPALLPSAPVSSPALSPDISPLFPSPGGVALPPSESSLPTIPASRSPPNPDSTVAPAHDAAFPPSKSLPESSSISMAPSWSLYIVVLLSLVAVSIMQIPGI</sequence>
<comment type="caution">
    <text evidence="3">The sequence shown here is derived from an EMBL/GenBank/DDBJ whole genome shotgun (WGS) entry which is preliminary data.</text>
</comment>
<keyword evidence="2" id="KW-0812">Transmembrane</keyword>
<feature type="region of interest" description="Disordered" evidence="1">
    <location>
        <begin position="74"/>
        <end position="134"/>
    </location>
</feature>
<feature type="compositionally biased region" description="Low complexity" evidence="1">
    <location>
        <begin position="74"/>
        <end position="83"/>
    </location>
</feature>
<evidence type="ECO:0000256" key="2">
    <source>
        <dbReference type="SAM" id="Phobius"/>
    </source>
</evidence>
<dbReference type="Proteomes" id="UP000811609">
    <property type="component" value="Chromosome 8"/>
</dbReference>
<feature type="transmembrane region" description="Helical" evidence="2">
    <location>
        <begin position="146"/>
        <end position="164"/>
    </location>
</feature>
<evidence type="ECO:0000256" key="1">
    <source>
        <dbReference type="SAM" id="MobiDB-lite"/>
    </source>
</evidence>
<keyword evidence="2" id="KW-1133">Transmembrane helix</keyword>
<dbReference type="PANTHER" id="PTHR35725">
    <property type="entry name" value="CLASSICAL ARABINOGALACTAN PROTEIN 26"/>
    <property type="match status" value="1"/>
</dbReference>
<keyword evidence="2" id="KW-0472">Membrane</keyword>
<accession>A0A8T1PKZ2</accession>
<dbReference type="PANTHER" id="PTHR35725:SF4">
    <property type="entry name" value="CLASSICAL ARABINOGALACTAN PROTEIN 26"/>
    <property type="match status" value="1"/>
</dbReference>